<dbReference type="Pfam" id="PF14432">
    <property type="entry name" value="DYW_deaminase"/>
    <property type="match status" value="1"/>
</dbReference>
<feature type="repeat" description="PPR" evidence="3">
    <location>
        <begin position="384"/>
        <end position="418"/>
    </location>
</feature>
<evidence type="ECO:0000256" key="1">
    <source>
        <dbReference type="ARBA" id="ARBA00006643"/>
    </source>
</evidence>
<reference evidence="5" key="1">
    <citation type="journal article" date="2012" name="Nat. Biotechnol.">
        <title>Draft genome sequence of pigeonpea (Cajanus cajan), an orphan legume crop of resource-poor farmers.</title>
        <authorList>
            <person name="Varshney R.K."/>
            <person name="Chen W."/>
            <person name="Li Y."/>
            <person name="Bharti A.K."/>
            <person name="Saxena R.K."/>
            <person name="Schlueter J.A."/>
            <person name="Donoghue M.T."/>
            <person name="Azam S."/>
            <person name="Fan G."/>
            <person name="Whaley A.M."/>
            <person name="Farmer A.D."/>
            <person name="Sheridan J."/>
            <person name="Iwata A."/>
            <person name="Tuteja R."/>
            <person name="Penmetsa R.V."/>
            <person name="Wu W."/>
            <person name="Upadhyaya H.D."/>
            <person name="Yang S.P."/>
            <person name="Shah T."/>
            <person name="Saxena K.B."/>
            <person name="Michael T."/>
            <person name="McCombie W.R."/>
            <person name="Yang B."/>
            <person name="Zhang G."/>
            <person name="Yang H."/>
            <person name="Wang J."/>
            <person name="Spillane C."/>
            <person name="Cook D.R."/>
            <person name="May G.D."/>
            <person name="Xu X."/>
            <person name="Jackson S.A."/>
        </authorList>
    </citation>
    <scope>NUCLEOTIDE SEQUENCE [LARGE SCALE GENOMIC DNA]</scope>
</reference>
<keyword evidence="6" id="KW-1185">Reference proteome</keyword>
<dbReference type="Gene3D" id="1.25.40.10">
    <property type="entry name" value="Tetratricopeptide repeat domain"/>
    <property type="match status" value="7"/>
</dbReference>
<name>A0A151SD39_CAJCA</name>
<dbReference type="InterPro" id="IPR032867">
    <property type="entry name" value="DYW_dom"/>
</dbReference>
<dbReference type="InterPro" id="IPR046848">
    <property type="entry name" value="E_motif"/>
</dbReference>
<dbReference type="NCBIfam" id="TIGR00756">
    <property type="entry name" value="PPR"/>
    <property type="match status" value="10"/>
</dbReference>
<organism evidence="5 6">
    <name type="scientific">Cajanus cajan</name>
    <name type="common">Pigeon pea</name>
    <name type="synonym">Cajanus indicus</name>
    <dbReference type="NCBI Taxonomy" id="3821"/>
    <lineage>
        <taxon>Eukaryota</taxon>
        <taxon>Viridiplantae</taxon>
        <taxon>Streptophyta</taxon>
        <taxon>Embryophyta</taxon>
        <taxon>Tracheophyta</taxon>
        <taxon>Spermatophyta</taxon>
        <taxon>Magnoliopsida</taxon>
        <taxon>eudicotyledons</taxon>
        <taxon>Gunneridae</taxon>
        <taxon>Pentapetalae</taxon>
        <taxon>rosids</taxon>
        <taxon>fabids</taxon>
        <taxon>Fabales</taxon>
        <taxon>Fabaceae</taxon>
        <taxon>Papilionoideae</taxon>
        <taxon>50 kb inversion clade</taxon>
        <taxon>NPAAA clade</taxon>
        <taxon>indigoferoid/millettioid clade</taxon>
        <taxon>Phaseoleae</taxon>
        <taxon>Cajanus</taxon>
    </lineage>
</organism>
<dbReference type="PANTHER" id="PTHR47926">
    <property type="entry name" value="PENTATRICOPEPTIDE REPEAT-CONTAINING PROTEIN"/>
    <property type="match status" value="1"/>
</dbReference>
<dbReference type="GO" id="GO:0003723">
    <property type="term" value="F:RNA binding"/>
    <property type="evidence" value="ECO:0007669"/>
    <property type="project" value="InterPro"/>
</dbReference>
<dbReference type="FunFam" id="1.25.40.10:FF:000344">
    <property type="entry name" value="Pentatricopeptide repeat-containing protein"/>
    <property type="match status" value="1"/>
</dbReference>
<dbReference type="SUPFAM" id="SSF48452">
    <property type="entry name" value="TPR-like"/>
    <property type="match status" value="2"/>
</dbReference>
<dbReference type="Pfam" id="PF13041">
    <property type="entry name" value="PPR_2"/>
    <property type="match status" value="6"/>
</dbReference>
<feature type="repeat" description="PPR" evidence="3">
    <location>
        <begin position="48"/>
        <end position="82"/>
    </location>
</feature>
<dbReference type="FunFam" id="1.25.40.10:FF:000436">
    <property type="entry name" value="Pentatricopeptide repeat-containing protein At5g39350 family"/>
    <property type="match status" value="1"/>
</dbReference>
<sequence>MGLEIHGLAFKLGFHSDPFIQSSLISMYAACGRIVDARLVFDKMSHRDVVTWNIMIDGYSQSGLYDHVLKLYEEMKTSGTEPDAIVLCTVLSACGHAGNLSYGKAIHEFIKDNGLYVDYHLQTALVNMYANCGAMDLAREVYDQLPGKHLIVSTAMLSGYAKLGMVQDARFVFDQMVEKDLVCWSAMISGYAESDEPDEAIRLFNEMQRQGIVPDQITMLSVISACAHVGALVQAKWIHMYVDKNGFGRALSVNNALIDMYAKCGNLARAREVFENMPRKNVISWSSMINAFAMHGDADSAIDLFHRMKEQNIEPNGVTFIGVLYACSHAGLVEEGQNFFSSMINEHGISPQREHYGCMVDLYCRANLLRKALELVETMPFPPNVIIWGSLMSACQNHGLGDQAILLYVKMVVMGIVPDKYTFPFLLSACSKIMALSEGMQVHGAVVKMGLEGDIFVSNSLIHFYAECAKVDLGRKVFDRMLERNVVSWTSLINGYAGRDLAKEAVSLFFQMVEDGVEPNPVTMVCVISACAKLKDLELGKKVCTYIRELGVELNTLMVNALVDMYMKCGDICAARRIFDECADKNLVMFNTIMSNYVHHGWPSDVLVILNEMLRKGPRPDKVTMLSTIAACAQLGDLSVGESSHGYVLRNGLEGWDNISNAIIDMYMKCGKREAACKVFELMSNKTVVTWNSLIAVMAMEGNTKGAIELFNEMLKQKVKPDDVVFVALLTACSHGGSVDEGRKLFGSMEKAHGISPQIVHYGCMVDLLGRAGLLKEALNLIQGMPMQPNDVVWGSLLAACRKHKNVELAHYAAEKLTQLAPERVGIHVLLSNIYASAGKWNDVARVRLQMKEKGVQKVPGSSLIEVHGLIHEFISGDESHAENTQIGLMLQEINCRLNEAGYIPDTTNVLLDVDEQEKEHLLSRHSEKLAMAYGLITTGQGMPIRVVKNLRMCSDCHSFAKLVSKLYNREITVRDNNRYHFFNEGFCSCKDYW</sequence>
<dbReference type="FunFam" id="1.25.40.10:FF:000090">
    <property type="entry name" value="Pentatricopeptide repeat-containing protein, chloroplastic"/>
    <property type="match status" value="1"/>
</dbReference>
<gene>
    <name evidence="5" type="ORF">KK1_025487</name>
</gene>
<dbReference type="PANTHER" id="PTHR47926:SF347">
    <property type="entry name" value="PENTATRICOPEPTIDE REPEAT-CONTAINING PROTEIN"/>
    <property type="match status" value="1"/>
</dbReference>
<feature type="repeat" description="PPR" evidence="3">
    <location>
        <begin position="722"/>
        <end position="757"/>
    </location>
</feature>
<dbReference type="Proteomes" id="UP000075243">
    <property type="component" value="Unassembled WGS sequence"/>
</dbReference>
<dbReference type="Gramene" id="C.cajan_24115.t">
    <property type="protein sequence ID" value="C.cajan_24115.t"/>
    <property type="gene ID" value="C.cajan_24115"/>
</dbReference>
<evidence type="ECO:0000256" key="3">
    <source>
        <dbReference type="PROSITE-ProRule" id="PRU00708"/>
    </source>
</evidence>
<proteinExistence type="inferred from homology"/>
<dbReference type="GO" id="GO:0009451">
    <property type="term" value="P:RNA modification"/>
    <property type="evidence" value="ECO:0007669"/>
    <property type="project" value="InterPro"/>
</dbReference>
<feature type="repeat" description="PPR" evidence="3">
    <location>
        <begin position="180"/>
        <end position="214"/>
    </location>
</feature>
<dbReference type="AlphaFoldDB" id="A0A151SD39"/>
<dbReference type="InterPro" id="IPR011990">
    <property type="entry name" value="TPR-like_helical_dom_sf"/>
</dbReference>
<evidence type="ECO:0000259" key="4">
    <source>
        <dbReference type="Pfam" id="PF14432"/>
    </source>
</evidence>
<evidence type="ECO:0000256" key="2">
    <source>
        <dbReference type="ARBA" id="ARBA00022737"/>
    </source>
</evidence>
<dbReference type="InterPro" id="IPR002885">
    <property type="entry name" value="PPR_rpt"/>
</dbReference>
<comment type="similarity">
    <text evidence="1">Belongs to the PPR family. PCMP-H subfamily.</text>
</comment>
<dbReference type="InterPro" id="IPR046960">
    <property type="entry name" value="PPR_At4g14850-like_plant"/>
</dbReference>
<protein>
    <submittedName>
        <fullName evidence="5">Pentatricopeptide repeat-containing protein At3g22690 family</fullName>
    </submittedName>
</protein>
<dbReference type="FunFam" id="1.25.40.10:FF:000329">
    <property type="entry name" value="Pentatricopeptide repeat-containing protein"/>
    <property type="match status" value="1"/>
</dbReference>
<feature type="repeat" description="PPR" evidence="3">
    <location>
        <begin position="687"/>
        <end position="721"/>
    </location>
</feature>
<keyword evidence="2" id="KW-0677">Repeat</keyword>
<dbReference type="FunFam" id="1.25.40.10:FF:000348">
    <property type="entry name" value="Pentatricopeptide repeat-containing protein chloroplastic"/>
    <property type="match status" value="1"/>
</dbReference>
<accession>A0A151SD39</accession>
<feature type="domain" description="DYW" evidence="4">
    <location>
        <begin position="902"/>
        <end position="994"/>
    </location>
</feature>
<dbReference type="FunFam" id="1.25.40.10:FF:001381">
    <property type="entry name" value="Pentatricopeptide repeat-containing protein At1g50270"/>
    <property type="match status" value="1"/>
</dbReference>
<dbReference type="Pfam" id="PF20431">
    <property type="entry name" value="E_motif"/>
    <property type="match status" value="1"/>
</dbReference>
<dbReference type="STRING" id="3821.A0A151SD39"/>
<evidence type="ECO:0000313" key="6">
    <source>
        <dbReference type="Proteomes" id="UP000075243"/>
    </source>
</evidence>
<dbReference type="EMBL" id="KQ483421">
    <property type="protein sequence ID" value="KYP52734.1"/>
    <property type="molecule type" value="Genomic_DNA"/>
</dbReference>
<feature type="repeat" description="PPR" evidence="3">
    <location>
        <begin position="485"/>
        <end position="519"/>
    </location>
</feature>
<dbReference type="GO" id="GO:0008270">
    <property type="term" value="F:zinc ion binding"/>
    <property type="evidence" value="ECO:0007669"/>
    <property type="project" value="InterPro"/>
</dbReference>
<dbReference type="Pfam" id="PF01535">
    <property type="entry name" value="PPR"/>
    <property type="match status" value="4"/>
</dbReference>
<feature type="repeat" description="PPR" evidence="3">
    <location>
        <begin position="281"/>
        <end position="315"/>
    </location>
</feature>
<evidence type="ECO:0000313" key="5">
    <source>
        <dbReference type="EMBL" id="KYP52734.1"/>
    </source>
</evidence>
<dbReference type="PROSITE" id="PS51375">
    <property type="entry name" value="PPR"/>
    <property type="match status" value="8"/>
</dbReference>
<feature type="repeat" description="PPR" evidence="3">
    <location>
        <begin position="586"/>
        <end position="620"/>
    </location>
</feature>